<evidence type="ECO:0000259" key="1">
    <source>
        <dbReference type="Pfam" id="PF02698"/>
    </source>
</evidence>
<dbReference type="PANTHER" id="PTHR30336">
    <property type="entry name" value="INNER MEMBRANE PROTEIN, PROBABLE PERMEASE"/>
    <property type="match status" value="1"/>
</dbReference>
<feature type="domain" description="DUF218" evidence="1">
    <location>
        <begin position="53"/>
        <end position="192"/>
    </location>
</feature>
<dbReference type="PANTHER" id="PTHR30336:SF6">
    <property type="entry name" value="INTEGRAL MEMBRANE PROTEIN"/>
    <property type="match status" value="1"/>
</dbReference>
<keyword evidence="3" id="KW-1185">Reference proteome</keyword>
<gene>
    <name evidence="2" type="ORF">OCV88_15410</name>
</gene>
<comment type="caution">
    <text evidence="2">The sequence shown here is derived from an EMBL/GenBank/DDBJ whole genome shotgun (WGS) entry which is preliminary data.</text>
</comment>
<dbReference type="CDD" id="cd06259">
    <property type="entry name" value="YdcF-like"/>
    <property type="match status" value="1"/>
</dbReference>
<evidence type="ECO:0000313" key="3">
    <source>
        <dbReference type="Proteomes" id="UP001652442"/>
    </source>
</evidence>
<name>A0ABT2TPR7_9FIRM</name>
<dbReference type="InterPro" id="IPR003848">
    <property type="entry name" value="DUF218"/>
</dbReference>
<proteinExistence type="predicted"/>
<dbReference type="InterPro" id="IPR051599">
    <property type="entry name" value="Cell_Envelope_Assoc"/>
</dbReference>
<dbReference type="RefSeq" id="WP_158426337.1">
    <property type="nucleotide sequence ID" value="NZ_JAOQJQ010000009.1"/>
</dbReference>
<dbReference type="EMBL" id="JAOQJQ010000009">
    <property type="protein sequence ID" value="MCU6763696.1"/>
    <property type="molecule type" value="Genomic_DNA"/>
</dbReference>
<dbReference type="Gene3D" id="3.40.50.620">
    <property type="entry name" value="HUPs"/>
    <property type="match status" value="1"/>
</dbReference>
<sequence>MKWKKRIRCFLIGLLCVVLAVLGVVFGINGYVKYSVKERIITSKEAAQMKDADCILVLGCAVWSGGKPSYMLQDRLDAGIDLYQKHAAPKLLMSGDHGRKDYDEVNTMKNYAMDRGIVSEDVFMDHAGFSTYESMYRAKEIFQAEKVIIVTQEYHLYRALYVADKLGLDAYGVSADARTYSRQSYRELREILARVKDVFTVAVHAKPTYEGEVISIKGDGNLTND</sequence>
<reference evidence="2 3" key="1">
    <citation type="journal article" date="2021" name="ISME Commun">
        <title>Automated analysis of genomic sequences facilitates high-throughput and comprehensive description of bacteria.</title>
        <authorList>
            <person name="Hitch T.C.A."/>
        </authorList>
    </citation>
    <scope>NUCLEOTIDE SEQUENCE [LARGE SCALE GENOMIC DNA]</scope>
    <source>
        <strain evidence="2 3">Sanger_109</strain>
    </source>
</reference>
<protein>
    <submittedName>
        <fullName evidence="2">YdcF family protein</fullName>
    </submittedName>
</protein>
<accession>A0ABT2TPR7</accession>
<evidence type="ECO:0000313" key="2">
    <source>
        <dbReference type="EMBL" id="MCU6763696.1"/>
    </source>
</evidence>
<dbReference type="Proteomes" id="UP001652442">
    <property type="component" value="Unassembled WGS sequence"/>
</dbReference>
<dbReference type="Pfam" id="PF02698">
    <property type="entry name" value="DUF218"/>
    <property type="match status" value="1"/>
</dbReference>
<dbReference type="InterPro" id="IPR014729">
    <property type="entry name" value="Rossmann-like_a/b/a_fold"/>
</dbReference>
<organism evidence="2 3">
    <name type="scientific">Brotonthovivens ammoniilytica</name>
    <dbReference type="NCBI Taxonomy" id="2981725"/>
    <lineage>
        <taxon>Bacteria</taxon>
        <taxon>Bacillati</taxon>
        <taxon>Bacillota</taxon>
        <taxon>Clostridia</taxon>
        <taxon>Lachnospirales</taxon>
        <taxon>Lachnospiraceae</taxon>
        <taxon>Brotonthovivens</taxon>
    </lineage>
</organism>